<dbReference type="AlphaFoldDB" id="A0A252F4N5"/>
<accession>A0A252F4N5</accession>
<dbReference type="SUPFAM" id="SSF47090">
    <property type="entry name" value="PGBD-like"/>
    <property type="match status" value="3"/>
</dbReference>
<feature type="domain" description="Peptidoglycan binding-like" evidence="1">
    <location>
        <begin position="376"/>
        <end position="433"/>
    </location>
</feature>
<dbReference type="Proteomes" id="UP000194903">
    <property type="component" value="Unassembled WGS sequence"/>
</dbReference>
<dbReference type="EMBL" id="NHOC01000005">
    <property type="protein sequence ID" value="OUM20744.1"/>
    <property type="molecule type" value="Genomic_DNA"/>
</dbReference>
<dbReference type="Gene3D" id="1.10.101.10">
    <property type="entry name" value="PGBD-like superfamily/PGBD"/>
    <property type="match status" value="3"/>
</dbReference>
<dbReference type="InterPro" id="IPR036365">
    <property type="entry name" value="PGBD-like_sf"/>
</dbReference>
<dbReference type="PANTHER" id="PTHR41533">
    <property type="entry name" value="L,D-TRANSPEPTIDASE HI_1667-RELATED"/>
    <property type="match status" value="1"/>
</dbReference>
<name>A0A252F4N5_9FIRM</name>
<dbReference type="Pfam" id="PF01471">
    <property type="entry name" value="PG_binding_1"/>
    <property type="match status" value="3"/>
</dbReference>
<feature type="domain" description="Peptidoglycan binding-like" evidence="1">
    <location>
        <begin position="189"/>
        <end position="247"/>
    </location>
</feature>
<sequence>MPDFPYIPETITVHLGRPDDPAPNVTVPFLEYIQNVASSELYPTWPENALRANIYAEISFALNRIYTEWYRSRGYDFDITNSTAYDQAFVNNRDIFGNVANIVNEIFDQYLARPGYVQPLFAAYCDGRRVQCEGLSQWGTVDLAEQGMTPYEILTHYYGDNLDIRTAPIRPLVQSYPGHPLRLGDVEVSVEIMQQRLNRISNNYPAIPKIYPVNSVFDLSTENAVKEFQRIFNLTPDGIVGPATWYQITSVYNAVLRLAELNAEGVTLQDVSRELPYVLSEGMRGDAVRLLQFFLSVVGTYNDQVPVIPVDGIFGPNTKDAVIAFQNYAGLTPDGIVGANTWAALLSAYEEIERTQPANGSTVVLPPTQTLVLGSRSEDVSRLQGWLNRIAQEYPQITPIPQTGYYGEMTRDAVMTFQQLFGLPVTGNVNPLVFYYIELTANSINQAGQ</sequence>
<dbReference type="PANTHER" id="PTHR41533:SF1">
    <property type="entry name" value="L,D-TRANSPEPTIDASE YCBB-RELATED"/>
    <property type="match status" value="1"/>
</dbReference>
<reference evidence="2 3" key="1">
    <citation type="submission" date="2017-05" db="EMBL/GenBank/DDBJ databases">
        <title>Butyricicoccus porcorum sp. nov. a butyrate-producing bacterium from the swine intestinal tract.</title>
        <authorList>
            <person name="Trachsel J."/>
            <person name="Humphrey S."/>
            <person name="Allen H.K."/>
        </authorList>
    </citation>
    <scope>NUCLEOTIDE SEQUENCE [LARGE SCALE GENOMIC DNA]</scope>
    <source>
        <strain evidence="2">BB10</strain>
    </source>
</reference>
<protein>
    <submittedName>
        <fullName evidence="2">Spore cortex-lytic protein</fullName>
    </submittedName>
</protein>
<evidence type="ECO:0000259" key="1">
    <source>
        <dbReference type="Pfam" id="PF01471"/>
    </source>
</evidence>
<proteinExistence type="predicted"/>
<dbReference type="RefSeq" id="WP_087019592.1">
    <property type="nucleotide sequence ID" value="NZ_NHOC01000005.1"/>
</dbReference>
<dbReference type="OrthoDB" id="9811296at2"/>
<feature type="domain" description="Peptidoglycan binding-like" evidence="1">
    <location>
        <begin position="284"/>
        <end position="345"/>
    </location>
</feature>
<keyword evidence="3" id="KW-1185">Reference proteome</keyword>
<dbReference type="InterPro" id="IPR002477">
    <property type="entry name" value="Peptidoglycan-bd-like"/>
</dbReference>
<evidence type="ECO:0000313" key="2">
    <source>
        <dbReference type="EMBL" id="OUM20744.1"/>
    </source>
</evidence>
<dbReference type="InterPro" id="IPR036366">
    <property type="entry name" value="PGBDSf"/>
</dbReference>
<dbReference type="InterPro" id="IPR052905">
    <property type="entry name" value="LD-transpeptidase_YkuD-like"/>
</dbReference>
<organism evidence="2 3">
    <name type="scientific">Butyricicoccus porcorum</name>
    <dbReference type="NCBI Taxonomy" id="1945634"/>
    <lineage>
        <taxon>Bacteria</taxon>
        <taxon>Bacillati</taxon>
        <taxon>Bacillota</taxon>
        <taxon>Clostridia</taxon>
        <taxon>Eubacteriales</taxon>
        <taxon>Butyricicoccaceae</taxon>
        <taxon>Butyricicoccus</taxon>
    </lineage>
</organism>
<evidence type="ECO:0000313" key="3">
    <source>
        <dbReference type="Proteomes" id="UP000194903"/>
    </source>
</evidence>
<gene>
    <name evidence="2" type="ORF">CBW42_07930</name>
</gene>
<comment type="caution">
    <text evidence="2">The sequence shown here is derived from an EMBL/GenBank/DDBJ whole genome shotgun (WGS) entry which is preliminary data.</text>
</comment>